<evidence type="ECO:0000313" key="2">
    <source>
        <dbReference type="Proteomes" id="UP001362999"/>
    </source>
</evidence>
<accession>A0AAW0EF78</accession>
<protein>
    <submittedName>
        <fullName evidence="1">Uncharacterized protein</fullName>
    </submittedName>
</protein>
<proteinExistence type="predicted"/>
<dbReference type="AlphaFoldDB" id="A0AAW0EF78"/>
<gene>
    <name evidence="1" type="ORF">R3P38DRAFT_3492717</name>
</gene>
<dbReference type="EMBL" id="JAWWNJ010000002">
    <property type="protein sequence ID" value="KAK7062440.1"/>
    <property type="molecule type" value="Genomic_DNA"/>
</dbReference>
<comment type="caution">
    <text evidence="1">The sequence shown here is derived from an EMBL/GenBank/DDBJ whole genome shotgun (WGS) entry which is preliminary data.</text>
</comment>
<sequence length="321" mass="36667">MSGPLADTITGKEWISRPLPILQIDPKLLEKLQSTSKELDNSSKVKPPETYLAFDKGQLKRLFEHKVVKDALDKNYTVVDVEKSHFLHSEGDVERAENLYLIRGINFIWNAILEGLPPEHGLKTDCLSQVVKNGSRIDVYWISKDGRPESREVFLILEVKKCNILDPEQWTSRMYEILYTPATTGDGKSSRQGRIQKELDDLLPKLKGRQEDNQTHIVKQVRRYTNDFNAPIVLVFDWRHLIMLDLLPEMKAVDQTTNPAEIFISEEGTTAVRQPCEWTHRKVFIAALIRALEKLGYLEPVVSGAILDNICLPEFVLLAPP</sequence>
<evidence type="ECO:0000313" key="1">
    <source>
        <dbReference type="EMBL" id="KAK7062440.1"/>
    </source>
</evidence>
<name>A0AAW0EF78_9AGAR</name>
<keyword evidence="2" id="KW-1185">Reference proteome</keyword>
<reference evidence="1 2" key="1">
    <citation type="journal article" date="2024" name="J Genomics">
        <title>Draft genome sequencing and assembly of Favolaschia claudopus CIRM-BRFM 2984 isolated from oak limbs.</title>
        <authorList>
            <person name="Navarro D."/>
            <person name="Drula E."/>
            <person name="Chaduli D."/>
            <person name="Cazenave R."/>
            <person name="Ahrendt S."/>
            <person name="Wang J."/>
            <person name="Lipzen A."/>
            <person name="Daum C."/>
            <person name="Barry K."/>
            <person name="Grigoriev I.V."/>
            <person name="Favel A."/>
            <person name="Rosso M.N."/>
            <person name="Martin F."/>
        </authorList>
    </citation>
    <scope>NUCLEOTIDE SEQUENCE [LARGE SCALE GENOMIC DNA]</scope>
    <source>
        <strain evidence="1 2">CIRM-BRFM 2984</strain>
    </source>
</reference>
<organism evidence="1 2">
    <name type="scientific">Favolaschia claudopus</name>
    <dbReference type="NCBI Taxonomy" id="2862362"/>
    <lineage>
        <taxon>Eukaryota</taxon>
        <taxon>Fungi</taxon>
        <taxon>Dikarya</taxon>
        <taxon>Basidiomycota</taxon>
        <taxon>Agaricomycotina</taxon>
        <taxon>Agaricomycetes</taxon>
        <taxon>Agaricomycetidae</taxon>
        <taxon>Agaricales</taxon>
        <taxon>Marasmiineae</taxon>
        <taxon>Mycenaceae</taxon>
        <taxon>Favolaschia</taxon>
    </lineage>
</organism>
<dbReference type="Proteomes" id="UP001362999">
    <property type="component" value="Unassembled WGS sequence"/>
</dbReference>